<dbReference type="EMBL" id="JAKGAS010000005">
    <property type="protein sequence ID" value="MCF2948574.1"/>
    <property type="molecule type" value="Genomic_DNA"/>
</dbReference>
<dbReference type="Proteomes" id="UP001521137">
    <property type="component" value="Unassembled WGS sequence"/>
</dbReference>
<proteinExistence type="predicted"/>
<organism evidence="1 2">
    <name type="scientific">Paraglaciecola algarum</name>
    <dbReference type="NCBI Taxonomy" id="3050085"/>
    <lineage>
        <taxon>Bacteria</taxon>
        <taxon>Pseudomonadati</taxon>
        <taxon>Pseudomonadota</taxon>
        <taxon>Gammaproteobacteria</taxon>
        <taxon>Alteromonadales</taxon>
        <taxon>Alteromonadaceae</taxon>
        <taxon>Paraglaciecola</taxon>
    </lineage>
</organism>
<accession>A0ABS9D7B2</accession>
<comment type="caution">
    <text evidence="1">The sequence shown here is derived from an EMBL/GenBank/DDBJ whole genome shotgun (WGS) entry which is preliminary data.</text>
</comment>
<name>A0ABS9D7B2_9ALTE</name>
<gene>
    <name evidence="1" type="ORF">L0668_10685</name>
</gene>
<reference evidence="1 2" key="1">
    <citation type="submission" date="2022-01" db="EMBL/GenBank/DDBJ databases">
        <title>Paraglaciecola sp. G1-23.</title>
        <authorList>
            <person name="Jin M.S."/>
            <person name="Han D.M."/>
            <person name="Kim H.M."/>
            <person name="Jeon C.O."/>
        </authorList>
    </citation>
    <scope>NUCLEOTIDE SEQUENCE [LARGE SCALE GENOMIC DNA]</scope>
    <source>
        <strain evidence="1 2">G1-23</strain>
    </source>
</reference>
<dbReference type="Pfam" id="PF08891">
    <property type="entry name" value="YfcL"/>
    <property type="match status" value="1"/>
</dbReference>
<protein>
    <submittedName>
        <fullName evidence="1">YfcL family protein</fullName>
    </submittedName>
</protein>
<evidence type="ECO:0000313" key="2">
    <source>
        <dbReference type="Proteomes" id="UP001521137"/>
    </source>
</evidence>
<sequence>MTTSTKQSELIAFIDSVEQYLDKVVENGSDQQLFIASYLQGHFAVMAGQSQVQNMTKINQLDELMTNSLKQAFSNSELESEDQKQVWDLWQGFLA</sequence>
<dbReference type="RefSeq" id="WP_235312465.1">
    <property type="nucleotide sequence ID" value="NZ_JAKGAS010000005.1"/>
</dbReference>
<dbReference type="InterPro" id="IPR014987">
    <property type="entry name" value="UPF_YfcL"/>
</dbReference>
<keyword evidence="2" id="KW-1185">Reference proteome</keyword>
<evidence type="ECO:0000313" key="1">
    <source>
        <dbReference type="EMBL" id="MCF2948574.1"/>
    </source>
</evidence>